<accession>A0AAE0PIE1</accession>
<feature type="non-terminal residue" evidence="1">
    <location>
        <position position="1"/>
    </location>
</feature>
<keyword evidence="2" id="KW-1185">Reference proteome</keyword>
<protein>
    <submittedName>
        <fullName evidence="1">Uncharacterized protein</fullName>
    </submittedName>
</protein>
<dbReference type="AlphaFoldDB" id="A0AAE0PIE1"/>
<comment type="caution">
    <text evidence="1">The sequence shown here is derived from an EMBL/GenBank/DDBJ whole genome shotgun (WGS) entry which is preliminary data.</text>
</comment>
<evidence type="ECO:0000313" key="1">
    <source>
        <dbReference type="EMBL" id="KAK3400436.1"/>
    </source>
</evidence>
<name>A0AAE0PIE1_SORBR</name>
<feature type="non-terminal residue" evidence="1">
    <location>
        <position position="60"/>
    </location>
</feature>
<dbReference type="Proteomes" id="UP001281003">
    <property type="component" value="Unassembled WGS sequence"/>
</dbReference>
<organism evidence="1 2">
    <name type="scientific">Sordaria brevicollis</name>
    <dbReference type="NCBI Taxonomy" id="83679"/>
    <lineage>
        <taxon>Eukaryota</taxon>
        <taxon>Fungi</taxon>
        <taxon>Dikarya</taxon>
        <taxon>Ascomycota</taxon>
        <taxon>Pezizomycotina</taxon>
        <taxon>Sordariomycetes</taxon>
        <taxon>Sordariomycetidae</taxon>
        <taxon>Sordariales</taxon>
        <taxon>Sordariaceae</taxon>
        <taxon>Sordaria</taxon>
    </lineage>
</organism>
<sequence>SSLHMGSMVSTVQALVLADKVPGLVTRIALPDTRPWRVGQPTRRHVPDEFCRFSWRFSAL</sequence>
<gene>
    <name evidence="1" type="ORF">B0T20DRAFT_340171</name>
</gene>
<evidence type="ECO:0000313" key="2">
    <source>
        <dbReference type="Proteomes" id="UP001281003"/>
    </source>
</evidence>
<reference evidence="1" key="2">
    <citation type="submission" date="2023-07" db="EMBL/GenBank/DDBJ databases">
        <authorList>
            <consortium name="Lawrence Berkeley National Laboratory"/>
            <person name="Haridas S."/>
            <person name="Hensen N."/>
            <person name="Bonometti L."/>
            <person name="Westerberg I."/>
            <person name="Brannstrom I.O."/>
            <person name="Guillou S."/>
            <person name="Cros-Aarteil S."/>
            <person name="Calhoun S."/>
            <person name="Kuo A."/>
            <person name="Mondo S."/>
            <person name="Pangilinan J."/>
            <person name="Riley R."/>
            <person name="LaButti K."/>
            <person name="Andreopoulos B."/>
            <person name="Lipzen A."/>
            <person name="Chen C."/>
            <person name="Yanf M."/>
            <person name="Daum C."/>
            <person name="Ng V."/>
            <person name="Clum A."/>
            <person name="Steindorff A."/>
            <person name="Ohm R."/>
            <person name="Martin F."/>
            <person name="Silar P."/>
            <person name="Natvig D."/>
            <person name="Lalanne C."/>
            <person name="Gautier V."/>
            <person name="Ament-velasquez S.L."/>
            <person name="Kruys A."/>
            <person name="Hutchinson M.I."/>
            <person name="Powell A.J."/>
            <person name="Barry K."/>
            <person name="Miller A.N."/>
            <person name="Grigoriev I.V."/>
            <person name="Debuchy R."/>
            <person name="Gladieux P."/>
            <person name="Thoren M.H."/>
            <person name="Johannesson H."/>
        </authorList>
    </citation>
    <scope>NUCLEOTIDE SEQUENCE</scope>
    <source>
        <strain evidence="1">FGSC 1904</strain>
    </source>
</reference>
<dbReference type="EMBL" id="JAUTDP010000003">
    <property type="protein sequence ID" value="KAK3400436.1"/>
    <property type="molecule type" value="Genomic_DNA"/>
</dbReference>
<reference evidence="1" key="1">
    <citation type="journal article" date="2023" name="Mol. Phylogenet. Evol.">
        <title>Genome-scale phylogeny and comparative genomics of the fungal order Sordariales.</title>
        <authorList>
            <person name="Hensen N."/>
            <person name="Bonometti L."/>
            <person name="Westerberg I."/>
            <person name="Brannstrom I.O."/>
            <person name="Guillou S."/>
            <person name="Cros-Aarteil S."/>
            <person name="Calhoun S."/>
            <person name="Haridas S."/>
            <person name="Kuo A."/>
            <person name="Mondo S."/>
            <person name="Pangilinan J."/>
            <person name="Riley R."/>
            <person name="LaButti K."/>
            <person name="Andreopoulos B."/>
            <person name="Lipzen A."/>
            <person name="Chen C."/>
            <person name="Yan M."/>
            <person name="Daum C."/>
            <person name="Ng V."/>
            <person name="Clum A."/>
            <person name="Steindorff A."/>
            <person name="Ohm R.A."/>
            <person name="Martin F."/>
            <person name="Silar P."/>
            <person name="Natvig D.O."/>
            <person name="Lalanne C."/>
            <person name="Gautier V."/>
            <person name="Ament-Velasquez S.L."/>
            <person name="Kruys A."/>
            <person name="Hutchinson M.I."/>
            <person name="Powell A.J."/>
            <person name="Barry K."/>
            <person name="Miller A.N."/>
            <person name="Grigoriev I.V."/>
            <person name="Debuchy R."/>
            <person name="Gladieux P."/>
            <person name="Hiltunen Thoren M."/>
            <person name="Johannesson H."/>
        </authorList>
    </citation>
    <scope>NUCLEOTIDE SEQUENCE</scope>
    <source>
        <strain evidence="1">FGSC 1904</strain>
    </source>
</reference>
<proteinExistence type="predicted"/>